<dbReference type="GO" id="GO:0005524">
    <property type="term" value="F:ATP binding"/>
    <property type="evidence" value="ECO:0007669"/>
    <property type="project" value="UniProtKB-KW"/>
</dbReference>
<gene>
    <name evidence="5" type="primary">pxpB</name>
    <name evidence="5" type="ORF">E7512_08595</name>
</gene>
<dbReference type="InterPro" id="IPR003833">
    <property type="entry name" value="CT_C_D"/>
</dbReference>
<dbReference type="SUPFAM" id="SSF160467">
    <property type="entry name" value="PH0987 N-terminal domain-like"/>
    <property type="match status" value="1"/>
</dbReference>
<dbReference type="GO" id="GO:0017168">
    <property type="term" value="F:5-oxoprolinase (ATP-hydrolyzing) activity"/>
    <property type="evidence" value="ECO:0007669"/>
    <property type="project" value="UniProtKB-EC"/>
</dbReference>
<dbReference type="InterPro" id="IPR029000">
    <property type="entry name" value="Cyclophilin-like_dom_sf"/>
</dbReference>
<evidence type="ECO:0000313" key="5">
    <source>
        <dbReference type="EMBL" id="MBE6833622.1"/>
    </source>
</evidence>
<dbReference type="Pfam" id="PF02682">
    <property type="entry name" value="CT_C_D"/>
    <property type="match status" value="1"/>
</dbReference>
<protein>
    <submittedName>
        <fullName evidence="5">5-oxoprolinase subunit PxpB</fullName>
        <ecNumber evidence="5">3.5.2.9</ecNumber>
    </submittedName>
</protein>
<evidence type="ECO:0000313" key="6">
    <source>
        <dbReference type="Proteomes" id="UP000754750"/>
    </source>
</evidence>
<dbReference type="NCBIfam" id="TIGR00370">
    <property type="entry name" value="5-oxoprolinase subunit PxpB"/>
    <property type="match status" value="1"/>
</dbReference>
<feature type="domain" description="Carboxyltransferase" evidence="4">
    <location>
        <begin position="5"/>
        <end position="206"/>
    </location>
</feature>
<keyword evidence="2 5" id="KW-0378">Hydrolase</keyword>
<dbReference type="Gene3D" id="2.40.100.10">
    <property type="entry name" value="Cyclophilin-like"/>
    <property type="match status" value="1"/>
</dbReference>
<dbReference type="EC" id="3.5.2.9" evidence="5"/>
<evidence type="ECO:0000256" key="2">
    <source>
        <dbReference type="ARBA" id="ARBA00022801"/>
    </source>
</evidence>
<evidence type="ECO:0000256" key="3">
    <source>
        <dbReference type="ARBA" id="ARBA00022840"/>
    </source>
</evidence>
<comment type="caution">
    <text evidence="5">The sequence shown here is derived from an EMBL/GenBank/DDBJ whole genome shotgun (WGS) entry which is preliminary data.</text>
</comment>
<dbReference type="EMBL" id="SVNY01000004">
    <property type="protein sequence ID" value="MBE6833622.1"/>
    <property type="molecule type" value="Genomic_DNA"/>
</dbReference>
<dbReference type="PANTHER" id="PTHR34698">
    <property type="entry name" value="5-OXOPROLINASE SUBUNIT B"/>
    <property type="match status" value="1"/>
</dbReference>
<accession>A0A928KY92</accession>
<evidence type="ECO:0000256" key="1">
    <source>
        <dbReference type="ARBA" id="ARBA00022741"/>
    </source>
</evidence>
<dbReference type="PANTHER" id="PTHR34698:SF2">
    <property type="entry name" value="5-OXOPROLINASE SUBUNIT B"/>
    <property type="match status" value="1"/>
</dbReference>
<organism evidence="5 6">
    <name type="scientific">Faecalispora sporosphaeroides</name>
    <dbReference type="NCBI Taxonomy" id="1549"/>
    <lineage>
        <taxon>Bacteria</taxon>
        <taxon>Bacillati</taxon>
        <taxon>Bacillota</taxon>
        <taxon>Clostridia</taxon>
        <taxon>Eubacteriales</taxon>
        <taxon>Oscillospiraceae</taxon>
        <taxon>Faecalispora</taxon>
    </lineage>
</organism>
<dbReference type="SMART" id="SM00796">
    <property type="entry name" value="AHS1"/>
    <property type="match status" value="1"/>
</dbReference>
<dbReference type="SUPFAM" id="SSF50891">
    <property type="entry name" value="Cyclophilin-like"/>
    <property type="match status" value="1"/>
</dbReference>
<keyword evidence="3" id="KW-0067">ATP-binding</keyword>
<dbReference type="AlphaFoldDB" id="A0A928KY92"/>
<dbReference type="Gene3D" id="3.30.1360.40">
    <property type="match status" value="1"/>
</dbReference>
<evidence type="ECO:0000259" key="4">
    <source>
        <dbReference type="SMART" id="SM00796"/>
    </source>
</evidence>
<name>A0A928KY92_9FIRM</name>
<keyword evidence="1" id="KW-0547">Nucleotide-binding</keyword>
<dbReference type="RefSeq" id="WP_020072352.1">
    <property type="nucleotide sequence ID" value="NZ_SVNY01000004.1"/>
</dbReference>
<sequence length="246" mass="27627">MYSQAKYLIAGDSALVVEFGSEISPQINERVRGMYLAIEKAAIPGIVSLTPTYRSLLVQYDPLAVPYRDMLETLQKLEGSLEKMELPKPNVMEIPTLYGGDCGPDLDFVCRHSGLGRDEVIRIHSSREYLIYMLGFAPGFPYLGGMDERIATPRLKTPRTKINSGSVGIAGQQTGIYPLASPGGWQLIGRTPILLYDPQRNPPILYRTGDYLKFVPVSEKEYAEIEQQVAQGRYEYRLYPKKEAKK</sequence>
<dbReference type="InterPro" id="IPR010016">
    <property type="entry name" value="PxpB"/>
</dbReference>
<dbReference type="Proteomes" id="UP000754750">
    <property type="component" value="Unassembled WGS sequence"/>
</dbReference>
<proteinExistence type="predicted"/>
<reference evidence="5" key="1">
    <citation type="submission" date="2019-04" db="EMBL/GenBank/DDBJ databases">
        <title>Evolution of Biomass-Degrading Anaerobic Consortia Revealed by Metagenomics.</title>
        <authorList>
            <person name="Peng X."/>
        </authorList>
    </citation>
    <scope>NUCLEOTIDE SEQUENCE</scope>
    <source>
        <strain evidence="5">SIG551</strain>
    </source>
</reference>